<proteinExistence type="predicted"/>
<organism evidence="1 2">
    <name type="scientific">Protopolystoma xenopodis</name>
    <dbReference type="NCBI Taxonomy" id="117903"/>
    <lineage>
        <taxon>Eukaryota</taxon>
        <taxon>Metazoa</taxon>
        <taxon>Spiralia</taxon>
        <taxon>Lophotrochozoa</taxon>
        <taxon>Platyhelminthes</taxon>
        <taxon>Monogenea</taxon>
        <taxon>Polyopisthocotylea</taxon>
        <taxon>Polystomatidea</taxon>
        <taxon>Polystomatidae</taxon>
        <taxon>Protopolystoma</taxon>
    </lineage>
</organism>
<comment type="caution">
    <text evidence="1">The sequence shown here is derived from an EMBL/GenBank/DDBJ whole genome shotgun (WGS) entry which is preliminary data.</text>
</comment>
<dbReference type="AlphaFoldDB" id="A0A3S5ATF2"/>
<keyword evidence="2" id="KW-1185">Reference proteome</keyword>
<dbReference type="EMBL" id="CAAALY010069396">
    <property type="protein sequence ID" value="VEL24748.1"/>
    <property type="molecule type" value="Genomic_DNA"/>
</dbReference>
<reference evidence="1" key="1">
    <citation type="submission" date="2018-11" db="EMBL/GenBank/DDBJ databases">
        <authorList>
            <consortium name="Pathogen Informatics"/>
        </authorList>
    </citation>
    <scope>NUCLEOTIDE SEQUENCE</scope>
</reference>
<evidence type="ECO:0000313" key="1">
    <source>
        <dbReference type="EMBL" id="VEL24748.1"/>
    </source>
</evidence>
<evidence type="ECO:0000313" key="2">
    <source>
        <dbReference type="Proteomes" id="UP000784294"/>
    </source>
</evidence>
<sequence>MCDVCHSRPVLIRPSDRPLLSLYPPRRPYSALLLLSPRQLTLDLNNTANSLADRHDRQLSQCLGSSDQVGLFLSLFRFPPLLSPLFRTLTLSLSLSLSLSHCRLGEVD</sequence>
<protein>
    <submittedName>
        <fullName evidence="1">Uncharacterized protein</fullName>
    </submittedName>
</protein>
<dbReference type="Proteomes" id="UP000784294">
    <property type="component" value="Unassembled WGS sequence"/>
</dbReference>
<gene>
    <name evidence="1" type="ORF">PXEA_LOCUS18188</name>
</gene>
<accession>A0A3S5ATF2</accession>
<name>A0A3S5ATF2_9PLAT</name>